<comment type="caution">
    <text evidence="2">The sequence shown here is derived from an EMBL/GenBank/DDBJ whole genome shotgun (WGS) entry which is preliminary data.</text>
</comment>
<sequence>LLPLFVFVGPRIKLCHHSLVLVIYRTQRESSVDVAESAKNLTIRSSVARIIRRGCYTFWYHEPGTQRRISQTGQSLRSSTSLAEVVEIPERLLCEN</sequence>
<dbReference type="EMBL" id="JYDP01000285">
    <property type="protein sequence ID" value="KRZ01488.1"/>
    <property type="molecule type" value="Genomic_DNA"/>
</dbReference>
<proteinExistence type="predicted"/>
<reference evidence="2 3" key="1">
    <citation type="submission" date="2015-01" db="EMBL/GenBank/DDBJ databases">
        <title>Evolution of Trichinella species and genotypes.</title>
        <authorList>
            <person name="Korhonen P.K."/>
            <person name="Edoardo P."/>
            <person name="Giuseppe L.R."/>
            <person name="Gasser R.B."/>
        </authorList>
    </citation>
    <scope>NUCLEOTIDE SEQUENCE [LARGE SCALE GENOMIC DNA]</scope>
    <source>
        <strain evidence="2">ISS1029</strain>
    </source>
</reference>
<feature type="non-terminal residue" evidence="2">
    <location>
        <position position="96"/>
    </location>
</feature>
<evidence type="ECO:0000313" key="1">
    <source>
        <dbReference type="EMBL" id="KRZ01480.1"/>
    </source>
</evidence>
<evidence type="ECO:0000313" key="2">
    <source>
        <dbReference type="EMBL" id="KRZ01488.1"/>
    </source>
</evidence>
<protein>
    <submittedName>
        <fullName evidence="2">Uncharacterized protein</fullName>
    </submittedName>
</protein>
<organism evidence="2 3">
    <name type="scientific">Trichinella zimbabwensis</name>
    <dbReference type="NCBI Taxonomy" id="268475"/>
    <lineage>
        <taxon>Eukaryota</taxon>
        <taxon>Metazoa</taxon>
        <taxon>Ecdysozoa</taxon>
        <taxon>Nematoda</taxon>
        <taxon>Enoplea</taxon>
        <taxon>Dorylaimia</taxon>
        <taxon>Trichinellida</taxon>
        <taxon>Trichinellidae</taxon>
        <taxon>Trichinella</taxon>
    </lineage>
</organism>
<accession>A0A0V1GTH5</accession>
<gene>
    <name evidence="2" type="ORF">T11_10767</name>
    <name evidence="1" type="ORF">T11_3742</name>
</gene>
<keyword evidence="3" id="KW-1185">Reference proteome</keyword>
<dbReference type="Proteomes" id="UP000055024">
    <property type="component" value="Unassembled WGS sequence"/>
</dbReference>
<name>A0A0V1GTH5_9BILA</name>
<feature type="non-terminal residue" evidence="2">
    <location>
        <position position="1"/>
    </location>
</feature>
<dbReference type="AlphaFoldDB" id="A0A0V1GTH5"/>
<evidence type="ECO:0000313" key="3">
    <source>
        <dbReference type="Proteomes" id="UP000055024"/>
    </source>
</evidence>
<dbReference type="EMBL" id="JYDP01000285">
    <property type="protein sequence ID" value="KRZ01480.1"/>
    <property type="molecule type" value="Genomic_DNA"/>
</dbReference>